<proteinExistence type="predicted"/>
<feature type="domain" description="Helicase C-terminal" evidence="2">
    <location>
        <begin position="919"/>
        <end position="1076"/>
    </location>
</feature>
<dbReference type="EMBL" id="FZNO01000032">
    <property type="protein sequence ID" value="SNR85803.1"/>
    <property type="molecule type" value="Genomic_DNA"/>
</dbReference>
<dbReference type="InterPro" id="IPR001650">
    <property type="entry name" value="Helicase_C-like"/>
</dbReference>
<dbReference type="SUPFAM" id="SSF52540">
    <property type="entry name" value="P-loop containing nucleoside triphosphate hydrolases"/>
    <property type="match status" value="1"/>
</dbReference>
<keyword evidence="3" id="KW-0547">Nucleotide-binding</keyword>
<dbReference type="InterPro" id="IPR027417">
    <property type="entry name" value="P-loop_NTPase"/>
</dbReference>
<dbReference type="NCBIfam" id="NF038325">
    <property type="entry name" value="DISARM_DrmAS"/>
    <property type="match status" value="1"/>
</dbReference>
<keyword evidence="3" id="KW-0378">Hydrolase</keyword>
<evidence type="ECO:0000313" key="3">
    <source>
        <dbReference type="EMBL" id="SNR85803.1"/>
    </source>
</evidence>
<evidence type="ECO:0000256" key="1">
    <source>
        <dbReference type="SAM" id="MobiDB-lite"/>
    </source>
</evidence>
<protein>
    <submittedName>
        <fullName evidence="3">Helicase conserved C-terminal domain-containing protein</fullName>
    </submittedName>
</protein>
<evidence type="ECO:0000313" key="4">
    <source>
        <dbReference type="Proteomes" id="UP000198403"/>
    </source>
</evidence>
<keyword evidence="3" id="KW-0067">ATP-binding</keyword>
<keyword evidence="3" id="KW-0347">Helicase</keyword>
<reference evidence="3 4" key="1">
    <citation type="submission" date="2017-06" db="EMBL/GenBank/DDBJ databases">
        <authorList>
            <person name="Kim H.J."/>
            <person name="Triplett B.A."/>
        </authorList>
    </citation>
    <scope>NUCLEOTIDE SEQUENCE [LARGE SCALE GENOMIC DNA]</scope>
    <source>
        <strain evidence="3 4">DSM 44272</strain>
    </source>
</reference>
<dbReference type="Gene3D" id="3.40.50.300">
    <property type="entry name" value="P-loop containing nucleotide triphosphate hydrolases"/>
    <property type="match status" value="1"/>
</dbReference>
<dbReference type="Pfam" id="PF00271">
    <property type="entry name" value="Helicase_C"/>
    <property type="match status" value="1"/>
</dbReference>
<accession>A0A238ZT01</accession>
<dbReference type="SMART" id="SM00490">
    <property type="entry name" value="HELICc"/>
    <property type="match status" value="1"/>
</dbReference>
<dbReference type="Proteomes" id="UP000198403">
    <property type="component" value="Unassembled WGS sequence"/>
</dbReference>
<name>A0A238ZT01_9ACTN</name>
<dbReference type="CDD" id="cd18785">
    <property type="entry name" value="SF2_C"/>
    <property type="match status" value="1"/>
</dbReference>
<evidence type="ECO:0000259" key="2">
    <source>
        <dbReference type="PROSITE" id="PS51194"/>
    </source>
</evidence>
<sequence>MAPHGTVGGRGYRPGHRGDRHGLQDIGAEVTEGITGYDARAQLEDMIERDLHGPWDGPTEELPAGTTPGEHYLLGKLVPRRADTDEPVTDPDAAEDDDVEDRPELLDEAGLDLDPDDPQGQPSPAAVRSRAMAASSLGLAFAVPEDVDAVAVRADWGRYERGPSATQFTDTGRPRTVWHRVPAGGEVTVPVDAEGDGKGIPDPVRDQVFVRWRVRHRDARRVIEVFLVNQQPVRADTPDRERLFQVTLTVTALDGASAIFLGHNDPDLPLLRHESDDELRLLALQHRAQRLYATGRQCAVDADARDGEARAWRLRTTSFPAADVPMVVAGDPADMPGVVLDMARLGSPDLHPDDLVRALRPLVEGYRRWLDGQAPRIDAEPEIARFADVARPALERARQVADRLERAVEMLRDNAQAREAFRFANQAMARQRVRSELVRLRVAEPDTNLKSLLDAVDVPANRSWRPFQLAFVLLCLPGLTDPAHADAGRGPLLDGQAQLLFFPTGGGKTEAYLGLTAYTIAIRRLQGIVGDGAQARDGTRGVGILMRYTLRLLTAQQFQRATALVAACELLRRERVAGGDLRWGATPVRIGLWVGVGVTPNTFEDALRQLEDATGRAGEGQVGGLQQFATCPWCGSGIDLGRDGHPDRARRRVLLFCGDPDGRCPFSRSRSDEGLPALVVDEEIYRLSPDLIIGTVDKFAALPWRAATAHLFGHVTTECERHGFRSADTADWCKDGGHPRSGSLPGTRPAPAQRLRPPDLIIQDELHLISDALGSMVGLYETLIDALCTREQNGVPVRPVFVASTATVRRARAQVQQVFARGLTVFPPPLFDAGNTFFSRRVAPSPQTPARRYRGIMAPGERLTAVEIRVMTALLEFGQYLFDRHGTAVDPYLTVVDYFTSTRELAGMRRLTEDDVTDRLSRQGALVRRRRPVVAELTSRMDSRKITQSLADLERRFDPMQDSNPGLQALRQLRSTDKAAWERTVRPGYLRPIDVLLATSMLQVGVDVQRLGLMVVTGQPKNMAEYIQASSRVGRSTAGPGLVLTIYQWNRPRDLAHYEHFGYDHATFGRRVEGLTTTPFSKRALDRGLAGVLVGAIRHATDSALPNLGAQVAPLGAAAVAPLLDLLRDRAELVADSAPVGQDVAERARRQLDRWLHRRTTLPAGQLGYRADARAAAGLLREPDEVPWDSWSAPMSLRDVEPEVLLQLRRDDASWQSAPAWDFSPAPATNQGGTP</sequence>
<organism evidence="3 4">
    <name type="scientific">Blastococcus mobilis</name>
    <dbReference type="NCBI Taxonomy" id="1938746"/>
    <lineage>
        <taxon>Bacteria</taxon>
        <taxon>Bacillati</taxon>
        <taxon>Actinomycetota</taxon>
        <taxon>Actinomycetes</taxon>
        <taxon>Geodermatophilales</taxon>
        <taxon>Geodermatophilaceae</taxon>
        <taxon>Blastococcus</taxon>
    </lineage>
</organism>
<dbReference type="GO" id="GO:0004386">
    <property type="term" value="F:helicase activity"/>
    <property type="evidence" value="ECO:0007669"/>
    <property type="project" value="UniProtKB-KW"/>
</dbReference>
<feature type="region of interest" description="Disordered" evidence="1">
    <location>
        <begin position="48"/>
        <end position="102"/>
    </location>
</feature>
<feature type="region of interest" description="Disordered" evidence="1">
    <location>
        <begin position="1"/>
        <end position="30"/>
    </location>
</feature>
<gene>
    <name evidence="3" type="ORF">SAMN06272737_1328</name>
</gene>
<feature type="compositionally biased region" description="Acidic residues" evidence="1">
    <location>
        <begin position="85"/>
        <end position="102"/>
    </location>
</feature>
<dbReference type="PROSITE" id="PS51194">
    <property type="entry name" value="HELICASE_CTER"/>
    <property type="match status" value="1"/>
</dbReference>
<keyword evidence="4" id="KW-1185">Reference proteome</keyword>
<dbReference type="AlphaFoldDB" id="A0A238ZT01"/>
<feature type="compositionally biased region" description="Gly residues" evidence="1">
    <location>
        <begin position="1"/>
        <end position="12"/>
    </location>
</feature>